<feature type="compositionally biased region" description="Acidic residues" evidence="1">
    <location>
        <begin position="46"/>
        <end position="55"/>
    </location>
</feature>
<feature type="region of interest" description="Disordered" evidence="1">
    <location>
        <begin position="182"/>
        <end position="206"/>
    </location>
</feature>
<dbReference type="Gramene" id="ABO98901">
    <property type="protein sequence ID" value="ABO98901"/>
    <property type="gene ID" value="OSTLU_26766"/>
</dbReference>
<sequence>MRSFTVRAESASRGAANELRRSPGSRRGPKRKIVPIPSASAAKTADEDEDEDGGLEYERDFRAEAPRGGERSASLTSATARAKADATHVPFVAPRLAIGIASDVLERLSRGPEDGFRDVADFARKLGSSNDVLGDIQRRTEEEIDRLEAIGVKATAPVREMVKGTLPEEVYEKYLAPAVEYAEREGSTERARGEGEGEGVSHDDEFNDDAVNAAADAVAAAMAGMDVGETDAASASASASASAAKAEPSAEENFENMAADAIMSSSTMSASYTAPETTYGAQAPDVPKRAPTPVPVPVEPVAATPAASEPISTEAFDKTVGYWRKISAECPDEEPLMDIMDMNVVFRQAAGLLNYLRVSRPTPTSWSVASNAGIISIEESYPIDGTPTATPRRDLRSGDQTGVVSADADVVVLSIAWSDPLAGRQTETFRVDDDGALVRDVRVTLDGGDEWSGVYRYARA</sequence>
<gene>
    <name evidence="2" type="ORF">OSTLU_26766</name>
</gene>
<proteinExistence type="predicted"/>
<dbReference type="GeneID" id="5004639"/>
<dbReference type="RefSeq" id="XP_001420608.1">
    <property type="nucleotide sequence ID" value="XM_001420571.1"/>
</dbReference>
<dbReference type="KEGG" id="olu:OSTLU_26766"/>
<dbReference type="eggNOG" id="ENOG502SEK8">
    <property type="taxonomic scope" value="Eukaryota"/>
</dbReference>
<evidence type="ECO:0000313" key="3">
    <source>
        <dbReference type="Proteomes" id="UP000001568"/>
    </source>
</evidence>
<feature type="compositionally biased region" description="Basic and acidic residues" evidence="1">
    <location>
        <begin position="182"/>
        <end position="204"/>
    </location>
</feature>
<dbReference type="OrthoDB" id="533302at2759"/>
<organism evidence="2 3">
    <name type="scientific">Ostreococcus lucimarinus (strain CCE9901)</name>
    <dbReference type="NCBI Taxonomy" id="436017"/>
    <lineage>
        <taxon>Eukaryota</taxon>
        <taxon>Viridiplantae</taxon>
        <taxon>Chlorophyta</taxon>
        <taxon>Mamiellophyceae</taxon>
        <taxon>Mamiellales</taxon>
        <taxon>Bathycoccaceae</taxon>
        <taxon>Ostreococcus</taxon>
    </lineage>
</organism>
<feature type="compositionally biased region" description="Basic residues" evidence="1">
    <location>
        <begin position="23"/>
        <end position="33"/>
    </location>
</feature>
<feature type="compositionally biased region" description="Basic and acidic residues" evidence="1">
    <location>
        <begin position="56"/>
        <end position="70"/>
    </location>
</feature>
<reference evidence="2 3" key="1">
    <citation type="journal article" date="2007" name="Proc. Natl. Acad. Sci. U.S.A.">
        <title>The tiny eukaryote Ostreococcus provides genomic insights into the paradox of plankton speciation.</title>
        <authorList>
            <person name="Palenik B."/>
            <person name="Grimwood J."/>
            <person name="Aerts A."/>
            <person name="Rouze P."/>
            <person name="Salamov A."/>
            <person name="Putnam N."/>
            <person name="Dupont C."/>
            <person name="Jorgensen R."/>
            <person name="Derelle E."/>
            <person name="Rombauts S."/>
            <person name="Zhou K."/>
            <person name="Otillar R."/>
            <person name="Merchant S.S."/>
            <person name="Podell S."/>
            <person name="Gaasterland T."/>
            <person name="Napoli C."/>
            <person name="Gendler K."/>
            <person name="Manuell A."/>
            <person name="Tai V."/>
            <person name="Vallon O."/>
            <person name="Piganeau G."/>
            <person name="Jancek S."/>
            <person name="Heijde M."/>
            <person name="Jabbari K."/>
            <person name="Bowler C."/>
            <person name="Lohr M."/>
            <person name="Robbens S."/>
            <person name="Werner G."/>
            <person name="Dubchak I."/>
            <person name="Pazour G.J."/>
            <person name="Ren Q."/>
            <person name="Paulsen I."/>
            <person name="Delwiche C."/>
            <person name="Schmutz J."/>
            <person name="Rokhsar D."/>
            <person name="Van de Peer Y."/>
            <person name="Moreau H."/>
            <person name="Grigoriev I.V."/>
        </authorList>
    </citation>
    <scope>NUCLEOTIDE SEQUENCE [LARGE SCALE GENOMIC DNA]</scope>
    <source>
        <strain evidence="2 3">CCE9901</strain>
    </source>
</reference>
<dbReference type="EMBL" id="CP000592">
    <property type="protein sequence ID" value="ABO98901.1"/>
    <property type="molecule type" value="Genomic_DNA"/>
</dbReference>
<dbReference type="HOGENOM" id="CLU_595022_0_0_1"/>
<feature type="compositionally biased region" description="Low complexity" evidence="1">
    <location>
        <begin position="71"/>
        <end position="81"/>
    </location>
</feature>
<dbReference type="AlphaFoldDB" id="A4S5H3"/>
<evidence type="ECO:0000313" key="2">
    <source>
        <dbReference type="EMBL" id="ABO98901.1"/>
    </source>
</evidence>
<feature type="region of interest" description="Disordered" evidence="1">
    <location>
        <begin position="1"/>
        <end position="86"/>
    </location>
</feature>
<protein>
    <submittedName>
        <fullName evidence="2">Uncharacterized protein</fullName>
    </submittedName>
</protein>
<evidence type="ECO:0000256" key="1">
    <source>
        <dbReference type="SAM" id="MobiDB-lite"/>
    </source>
</evidence>
<dbReference type="Proteomes" id="UP000001568">
    <property type="component" value="Chromosome 12"/>
</dbReference>
<name>A4S5H3_OSTLU</name>
<accession>A4S5H3</accession>
<keyword evidence="3" id="KW-1185">Reference proteome</keyword>